<evidence type="ECO:0000313" key="6">
    <source>
        <dbReference type="EMBL" id="MEE2525343.1"/>
    </source>
</evidence>
<name>A0ABU7LN75_9PROT</name>
<dbReference type="PANTHER" id="PTHR35814:SF1">
    <property type="entry name" value="GLUTATHIONE S-TRANSFERASE-RELATED"/>
    <property type="match status" value="1"/>
</dbReference>
<feature type="transmembrane region" description="Helical" evidence="5">
    <location>
        <begin position="107"/>
        <end position="126"/>
    </location>
</feature>
<comment type="caution">
    <text evidence="6">The sequence shown here is derived from an EMBL/GenBank/DDBJ whole genome shotgun (WGS) entry which is preliminary data.</text>
</comment>
<keyword evidence="2 5" id="KW-0812">Transmembrane</keyword>
<dbReference type="Proteomes" id="UP001354971">
    <property type="component" value="Unassembled WGS sequence"/>
</dbReference>
<dbReference type="EMBL" id="JAZDRP010000002">
    <property type="protein sequence ID" value="MEE2525343.1"/>
    <property type="molecule type" value="Genomic_DNA"/>
</dbReference>
<keyword evidence="3 5" id="KW-1133">Transmembrane helix</keyword>
<dbReference type="Gene3D" id="1.20.120.550">
    <property type="entry name" value="Membrane associated eicosanoid/glutathione metabolism-like domain"/>
    <property type="match status" value="1"/>
</dbReference>
<gene>
    <name evidence="6" type="ORF">V0U79_03120</name>
</gene>
<evidence type="ECO:0000256" key="1">
    <source>
        <dbReference type="ARBA" id="ARBA00004370"/>
    </source>
</evidence>
<dbReference type="InterPro" id="IPR001129">
    <property type="entry name" value="Membr-assoc_MAPEG"/>
</dbReference>
<evidence type="ECO:0000256" key="2">
    <source>
        <dbReference type="ARBA" id="ARBA00022692"/>
    </source>
</evidence>
<evidence type="ECO:0000256" key="5">
    <source>
        <dbReference type="SAM" id="Phobius"/>
    </source>
</evidence>
<dbReference type="InterPro" id="IPR023352">
    <property type="entry name" value="MAPEG-like_dom_sf"/>
</dbReference>
<evidence type="ECO:0000256" key="3">
    <source>
        <dbReference type="ARBA" id="ARBA00022989"/>
    </source>
</evidence>
<feature type="transmembrane region" description="Helical" evidence="5">
    <location>
        <begin position="61"/>
        <end position="87"/>
    </location>
</feature>
<evidence type="ECO:0000313" key="7">
    <source>
        <dbReference type="Proteomes" id="UP001354971"/>
    </source>
</evidence>
<dbReference type="SUPFAM" id="SSF161084">
    <property type="entry name" value="MAPEG domain-like"/>
    <property type="match status" value="1"/>
</dbReference>
<organism evidence="6 7">
    <name type="scientific">Hyphobacterium lacteum</name>
    <dbReference type="NCBI Taxonomy" id="3116575"/>
    <lineage>
        <taxon>Bacteria</taxon>
        <taxon>Pseudomonadati</taxon>
        <taxon>Pseudomonadota</taxon>
        <taxon>Alphaproteobacteria</taxon>
        <taxon>Maricaulales</taxon>
        <taxon>Maricaulaceae</taxon>
        <taxon>Hyphobacterium</taxon>
    </lineage>
</organism>
<keyword evidence="7" id="KW-1185">Reference proteome</keyword>
<dbReference type="PANTHER" id="PTHR35814">
    <property type="match status" value="1"/>
</dbReference>
<proteinExistence type="predicted"/>
<sequence>MTAMQAVALYAGINLLILALLSVPIGLNRNKKKISLGDGGDTEMNTLIRGHGNAAEWIPGALFGLFLLATMGLGNLVIHGLGLAFSLARGAHAYAFISGQTTGPARVFGASITFLVYLVIVGLLFWKALT</sequence>
<feature type="transmembrane region" description="Helical" evidence="5">
    <location>
        <begin position="6"/>
        <end position="27"/>
    </location>
</feature>
<accession>A0ABU7LN75</accession>
<protein>
    <submittedName>
        <fullName evidence="6">MAPEG family protein</fullName>
    </submittedName>
</protein>
<dbReference type="RefSeq" id="WP_330198006.1">
    <property type="nucleotide sequence ID" value="NZ_JAZDRP010000002.1"/>
</dbReference>
<dbReference type="Pfam" id="PF01124">
    <property type="entry name" value="MAPEG"/>
    <property type="match status" value="1"/>
</dbReference>
<evidence type="ECO:0000256" key="4">
    <source>
        <dbReference type="ARBA" id="ARBA00023136"/>
    </source>
</evidence>
<reference evidence="6 7" key="1">
    <citation type="submission" date="2024-01" db="EMBL/GenBank/DDBJ databases">
        <title>Hyphobacterium bacterium isolated from marine sediment.</title>
        <authorList>
            <person name="Zhao S."/>
        </authorList>
    </citation>
    <scope>NUCLEOTIDE SEQUENCE [LARGE SCALE GENOMIC DNA]</scope>
    <source>
        <strain evidence="7">HN65</strain>
    </source>
</reference>
<comment type="subcellular location">
    <subcellularLocation>
        <location evidence="1">Membrane</location>
    </subcellularLocation>
</comment>
<keyword evidence="4 5" id="KW-0472">Membrane</keyword>